<gene>
    <name evidence="1" type="ORF">HPB47_013502</name>
</gene>
<dbReference type="EMBL" id="JABSTQ010001638">
    <property type="protein sequence ID" value="KAG0444693.1"/>
    <property type="molecule type" value="Genomic_DNA"/>
</dbReference>
<organism evidence="1 2">
    <name type="scientific">Ixodes persulcatus</name>
    <name type="common">Taiga tick</name>
    <dbReference type="NCBI Taxonomy" id="34615"/>
    <lineage>
        <taxon>Eukaryota</taxon>
        <taxon>Metazoa</taxon>
        <taxon>Ecdysozoa</taxon>
        <taxon>Arthropoda</taxon>
        <taxon>Chelicerata</taxon>
        <taxon>Arachnida</taxon>
        <taxon>Acari</taxon>
        <taxon>Parasitiformes</taxon>
        <taxon>Ixodida</taxon>
        <taxon>Ixodoidea</taxon>
        <taxon>Ixodidae</taxon>
        <taxon>Ixodinae</taxon>
        <taxon>Ixodes</taxon>
    </lineage>
</organism>
<evidence type="ECO:0000313" key="2">
    <source>
        <dbReference type="Proteomes" id="UP000805193"/>
    </source>
</evidence>
<protein>
    <submittedName>
        <fullName evidence="1">Uncharacterized protein</fullName>
    </submittedName>
</protein>
<evidence type="ECO:0000313" key="1">
    <source>
        <dbReference type="EMBL" id="KAG0444693.1"/>
    </source>
</evidence>
<comment type="caution">
    <text evidence="1">The sequence shown here is derived from an EMBL/GenBank/DDBJ whole genome shotgun (WGS) entry which is preliminary data.</text>
</comment>
<dbReference type="Proteomes" id="UP000805193">
    <property type="component" value="Unassembled WGS sequence"/>
</dbReference>
<keyword evidence="2" id="KW-1185">Reference proteome</keyword>
<sequence>MAKPPVLLYQVLTVLLTCTEHGPSEEDRVIGAAHGTITTSRIYDTITATEQQHVPFLQPSPSYGSSSSTALQALPIKERLTRGYDSGLGTRFQERMAKPPVLLYQRGHFVDGTWVLGPAWQAGSAQAEVCCSLANESCPRCTGSKSPRTCWHPSGIYLDCRDRWC</sequence>
<proteinExistence type="predicted"/>
<accession>A0AC60QYD9</accession>
<reference evidence="1 2" key="1">
    <citation type="journal article" date="2020" name="Cell">
        <title>Large-Scale Comparative Analyses of Tick Genomes Elucidate Their Genetic Diversity and Vector Capacities.</title>
        <authorList>
            <consortium name="Tick Genome and Microbiome Consortium (TIGMIC)"/>
            <person name="Jia N."/>
            <person name="Wang J."/>
            <person name="Shi W."/>
            <person name="Du L."/>
            <person name="Sun Y."/>
            <person name="Zhan W."/>
            <person name="Jiang J.F."/>
            <person name="Wang Q."/>
            <person name="Zhang B."/>
            <person name="Ji P."/>
            <person name="Bell-Sakyi L."/>
            <person name="Cui X.M."/>
            <person name="Yuan T.T."/>
            <person name="Jiang B.G."/>
            <person name="Yang W.F."/>
            <person name="Lam T.T."/>
            <person name="Chang Q.C."/>
            <person name="Ding S.J."/>
            <person name="Wang X.J."/>
            <person name="Zhu J.G."/>
            <person name="Ruan X.D."/>
            <person name="Zhao L."/>
            <person name="Wei J.T."/>
            <person name="Ye R.Z."/>
            <person name="Que T.C."/>
            <person name="Du C.H."/>
            <person name="Zhou Y.H."/>
            <person name="Cheng J.X."/>
            <person name="Dai P.F."/>
            <person name="Guo W.B."/>
            <person name="Han X.H."/>
            <person name="Huang E.J."/>
            <person name="Li L.F."/>
            <person name="Wei W."/>
            <person name="Gao Y.C."/>
            <person name="Liu J.Z."/>
            <person name="Shao H.Z."/>
            <person name="Wang X."/>
            <person name="Wang C.C."/>
            <person name="Yang T.C."/>
            <person name="Huo Q.B."/>
            <person name="Li W."/>
            <person name="Chen H.Y."/>
            <person name="Chen S.E."/>
            <person name="Zhou L.G."/>
            <person name="Ni X.B."/>
            <person name="Tian J.H."/>
            <person name="Sheng Y."/>
            <person name="Liu T."/>
            <person name="Pan Y.S."/>
            <person name="Xia L.Y."/>
            <person name="Li J."/>
            <person name="Zhao F."/>
            <person name="Cao W.C."/>
        </authorList>
    </citation>
    <scope>NUCLEOTIDE SEQUENCE [LARGE SCALE GENOMIC DNA]</scope>
    <source>
        <strain evidence="1">Iper-2018</strain>
    </source>
</reference>
<name>A0AC60QYD9_IXOPE</name>